<evidence type="ECO:0000313" key="3">
    <source>
        <dbReference type="EMBL" id="GII96773.1"/>
    </source>
</evidence>
<dbReference type="GO" id="GO:0050661">
    <property type="term" value="F:NADP binding"/>
    <property type="evidence" value="ECO:0007669"/>
    <property type="project" value="InterPro"/>
</dbReference>
<dbReference type="InterPro" id="IPR015590">
    <property type="entry name" value="Aldehyde_DH_dom"/>
</dbReference>
<dbReference type="SUPFAM" id="SSF53720">
    <property type="entry name" value="ALDH-like"/>
    <property type="match status" value="1"/>
</dbReference>
<evidence type="ECO:0000256" key="1">
    <source>
        <dbReference type="ARBA" id="ARBA00023002"/>
    </source>
</evidence>
<dbReference type="InterPro" id="IPR016162">
    <property type="entry name" value="Ald_DH_N"/>
</dbReference>
<organism evidence="3 4">
    <name type="scientific">Sinosporangium siamense</name>
    <dbReference type="NCBI Taxonomy" id="1367973"/>
    <lineage>
        <taxon>Bacteria</taxon>
        <taxon>Bacillati</taxon>
        <taxon>Actinomycetota</taxon>
        <taxon>Actinomycetes</taxon>
        <taxon>Streptosporangiales</taxon>
        <taxon>Streptosporangiaceae</taxon>
        <taxon>Sinosporangium</taxon>
    </lineage>
</organism>
<dbReference type="GO" id="GO:0004350">
    <property type="term" value="F:glutamate-5-semialdehyde dehydrogenase activity"/>
    <property type="evidence" value="ECO:0007669"/>
    <property type="project" value="InterPro"/>
</dbReference>
<dbReference type="Pfam" id="PF00171">
    <property type="entry name" value="Aldedh"/>
    <property type="match status" value="1"/>
</dbReference>
<dbReference type="PIRSF" id="PIRSF000151">
    <property type="entry name" value="GPR"/>
    <property type="match status" value="1"/>
</dbReference>
<dbReference type="InterPro" id="IPR016163">
    <property type="entry name" value="Ald_DH_C"/>
</dbReference>
<keyword evidence="4" id="KW-1185">Reference proteome</keyword>
<dbReference type="RefSeq" id="WP_239130260.1">
    <property type="nucleotide sequence ID" value="NZ_BOOW01000050.1"/>
</dbReference>
<dbReference type="Proteomes" id="UP000606172">
    <property type="component" value="Unassembled WGS sequence"/>
</dbReference>
<dbReference type="InterPro" id="IPR012134">
    <property type="entry name" value="Glu-5-SA_DH"/>
</dbReference>
<comment type="caution">
    <text evidence="3">The sequence shown here is derived from an EMBL/GenBank/DDBJ whole genome shotgun (WGS) entry which is preliminary data.</text>
</comment>
<evidence type="ECO:0000313" key="4">
    <source>
        <dbReference type="Proteomes" id="UP000606172"/>
    </source>
</evidence>
<accession>A0A919RNF7</accession>
<keyword evidence="1" id="KW-0560">Oxidoreductase</keyword>
<dbReference type="Gene3D" id="3.40.605.10">
    <property type="entry name" value="Aldehyde Dehydrogenase, Chain A, domain 1"/>
    <property type="match status" value="1"/>
</dbReference>
<feature type="domain" description="Aldehyde dehydrogenase" evidence="2">
    <location>
        <begin position="10"/>
        <end position="273"/>
    </location>
</feature>
<proteinExistence type="predicted"/>
<dbReference type="PANTHER" id="PTHR11063">
    <property type="entry name" value="GLUTAMATE SEMIALDEHYDE DEHYDROGENASE"/>
    <property type="match status" value="1"/>
</dbReference>
<dbReference type="PANTHER" id="PTHR11063:SF8">
    <property type="entry name" value="DELTA-1-PYRROLINE-5-CARBOXYLATE SYNTHASE"/>
    <property type="match status" value="1"/>
</dbReference>
<gene>
    <name evidence="3" type="primary">proA_1</name>
    <name evidence="3" type="ORF">Ssi02_70040</name>
</gene>
<dbReference type="AlphaFoldDB" id="A0A919RNF7"/>
<reference evidence="3" key="1">
    <citation type="submission" date="2021-01" db="EMBL/GenBank/DDBJ databases">
        <title>Whole genome shotgun sequence of Sinosporangium siamense NBRC 109515.</title>
        <authorList>
            <person name="Komaki H."/>
            <person name="Tamura T."/>
        </authorList>
    </citation>
    <scope>NUCLEOTIDE SEQUENCE</scope>
    <source>
        <strain evidence="3">NBRC 109515</strain>
    </source>
</reference>
<protein>
    <submittedName>
        <fullName evidence="3">Gamma-glutamyl-phosphate reductase</fullName>
    </submittedName>
</protein>
<evidence type="ECO:0000259" key="2">
    <source>
        <dbReference type="Pfam" id="PF00171"/>
    </source>
</evidence>
<dbReference type="EMBL" id="BOOW01000050">
    <property type="protein sequence ID" value="GII96773.1"/>
    <property type="molecule type" value="Genomic_DNA"/>
</dbReference>
<sequence>MNSTDVVQTVTELGAAAKAAAPHLLKASDHTIVEALAGMARLLKTNEGALLEANAADVAAAAESGLSTALTDRLRLDAQRLAAMAAQLQDLAAAPALDRRRVVRDLGDGFVVEEWRRPVGVIGATFEARPNVVIDIASQLLRSANAGVLRTGGAAMRSSAALVDLVIGPALAEQGLPPEAVQLIRIPDRAAAFELVRHPSLIPLVIVRGSGETTRLLGREAAHHGVHTLAHADGGGVAYIARSADAAIVHETIRASLDRLGVCNRLNLLLIDRAAETTLWPPVRELLGSLGIRVASPEASRSRGHEWANDDGNEATVTVDWVDSAEEAAGIANEETSGLAATVLTADAAEAQRFITAYGGTGVFWNTTTRRLDGYRLLGLPETGINVDHVPGPRGPVTFHDLCLRQYVVVPQEG</sequence>
<dbReference type="InterPro" id="IPR016161">
    <property type="entry name" value="Ald_DH/histidinol_DH"/>
</dbReference>
<dbReference type="Gene3D" id="3.40.309.10">
    <property type="entry name" value="Aldehyde Dehydrogenase, Chain A, domain 2"/>
    <property type="match status" value="1"/>
</dbReference>
<name>A0A919RNF7_9ACTN</name>